<feature type="region of interest" description="Disordered" evidence="1">
    <location>
        <begin position="63"/>
        <end position="82"/>
    </location>
</feature>
<name>A0AAV3NRN6_LITER</name>
<sequence>MGSCPGNAGKNPIAWRHGHSGSGADFPGSRYKHKKQGELSKYLQPELKELTGGMGTRSQLCNTLHHPLVERTHGRHGEGERR</sequence>
<organism evidence="2 3">
    <name type="scientific">Lithospermum erythrorhizon</name>
    <name type="common">Purple gromwell</name>
    <name type="synonym">Lithospermum officinale var. erythrorhizon</name>
    <dbReference type="NCBI Taxonomy" id="34254"/>
    <lineage>
        <taxon>Eukaryota</taxon>
        <taxon>Viridiplantae</taxon>
        <taxon>Streptophyta</taxon>
        <taxon>Embryophyta</taxon>
        <taxon>Tracheophyta</taxon>
        <taxon>Spermatophyta</taxon>
        <taxon>Magnoliopsida</taxon>
        <taxon>eudicotyledons</taxon>
        <taxon>Gunneridae</taxon>
        <taxon>Pentapetalae</taxon>
        <taxon>asterids</taxon>
        <taxon>lamiids</taxon>
        <taxon>Boraginales</taxon>
        <taxon>Boraginaceae</taxon>
        <taxon>Boraginoideae</taxon>
        <taxon>Lithospermeae</taxon>
        <taxon>Lithospermum</taxon>
    </lineage>
</organism>
<feature type="region of interest" description="Disordered" evidence="1">
    <location>
        <begin position="1"/>
        <end position="39"/>
    </location>
</feature>
<proteinExistence type="predicted"/>
<feature type="compositionally biased region" description="Basic and acidic residues" evidence="1">
    <location>
        <begin position="67"/>
        <end position="82"/>
    </location>
</feature>
<protein>
    <submittedName>
        <fullName evidence="2">Uncharacterized protein</fullName>
    </submittedName>
</protein>
<gene>
    <name evidence="2" type="ORF">LIER_03016</name>
</gene>
<accession>A0AAV3NRN6</accession>
<evidence type="ECO:0000313" key="2">
    <source>
        <dbReference type="EMBL" id="GAA0142015.1"/>
    </source>
</evidence>
<dbReference type="AlphaFoldDB" id="A0AAV3NRN6"/>
<dbReference type="Proteomes" id="UP001454036">
    <property type="component" value="Unassembled WGS sequence"/>
</dbReference>
<evidence type="ECO:0000313" key="3">
    <source>
        <dbReference type="Proteomes" id="UP001454036"/>
    </source>
</evidence>
<comment type="caution">
    <text evidence="2">The sequence shown here is derived from an EMBL/GenBank/DDBJ whole genome shotgun (WGS) entry which is preliminary data.</text>
</comment>
<dbReference type="EMBL" id="BAABME010000350">
    <property type="protein sequence ID" value="GAA0142015.1"/>
    <property type="molecule type" value="Genomic_DNA"/>
</dbReference>
<reference evidence="2 3" key="1">
    <citation type="submission" date="2024-01" db="EMBL/GenBank/DDBJ databases">
        <title>The complete chloroplast genome sequence of Lithospermum erythrorhizon: insights into the phylogenetic relationship among Boraginaceae species and the maternal lineages of purple gromwells.</title>
        <authorList>
            <person name="Okada T."/>
            <person name="Watanabe K."/>
        </authorList>
    </citation>
    <scope>NUCLEOTIDE SEQUENCE [LARGE SCALE GENOMIC DNA]</scope>
</reference>
<evidence type="ECO:0000256" key="1">
    <source>
        <dbReference type="SAM" id="MobiDB-lite"/>
    </source>
</evidence>
<keyword evidence="3" id="KW-1185">Reference proteome</keyword>